<comment type="catalytic activity">
    <reaction evidence="12">
        <text>D-ribose + ATP = D-ribose 5-phosphate + ADP + H(+)</text>
        <dbReference type="Rhea" id="RHEA:13697"/>
        <dbReference type="ChEBI" id="CHEBI:15378"/>
        <dbReference type="ChEBI" id="CHEBI:30616"/>
        <dbReference type="ChEBI" id="CHEBI:47013"/>
        <dbReference type="ChEBI" id="CHEBI:78346"/>
        <dbReference type="ChEBI" id="CHEBI:456216"/>
        <dbReference type="EC" id="2.7.1.15"/>
    </reaction>
</comment>
<comment type="caution">
    <text evidence="16">The sequence shown here is derived from an EMBL/GenBank/DDBJ whole genome shotgun (WGS) entry which is preliminary data.</text>
</comment>
<dbReference type="GO" id="GO:0009024">
    <property type="term" value="F:tagatose-6-phosphate kinase activity"/>
    <property type="evidence" value="ECO:0007669"/>
    <property type="project" value="UniProtKB-EC"/>
</dbReference>
<comment type="pathway">
    <text evidence="12">Carbohydrate metabolism; D-ribose degradation; D-ribose 5-phosphate from beta-D-ribopyranose: step 2/2.</text>
</comment>
<keyword evidence="14" id="KW-0812">Transmembrane</keyword>
<keyword evidence="14" id="KW-0472">Membrane</keyword>
<dbReference type="EC" id="2.7.1.15" evidence="2 12"/>
<dbReference type="GO" id="GO:0005737">
    <property type="term" value="C:cytoplasm"/>
    <property type="evidence" value="ECO:0007669"/>
    <property type="project" value="UniProtKB-SubCell"/>
</dbReference>
<evidence type="ECO:0000256" key="4">
    <source>
        <dbReference type="ARBA" id="ARBA00022679"/>
    </source>
</evidence>
<keyword evidence="12" id="KW-0963">Cytoplasm</keyword>
<reference evidence="16 17" key="1">
    <citation type="journal article" date="2017" name="Genome Announc.">
        <title>Draft Genome Sequence of a Sporulating and Motile Strain of Lachnotalea glycerini Isolated from Water in Quebec City, Canada.</title>
        <authorList>
            <person name="Maheux A.F."/>
            <person name="Boudreau D.K."/>
            <person name="Berube E."/>
            <person name="Boissinot M."/>
            <person name="Raymond F."/>
            <person name="Brodeur S."/>
            <person name="Corbeil J."/>
            <person name="Isabel S."/>
            <person name="Omar R.F."/>
            <person name="Bergeron M.G."/>
        </authorList>
    </citation>
    <scope>NUCLEOTIDE SEQUENCE [LARGE SCALE GENOMIC DNA]</scope>
    <source>
        <strain evidence="16 17">CCRI-19302</strain>
    </source>
</reference>
<dbReference type="SUPFAM" id="SSF53613">
    <property type="entry name" value="Ribokinase-like"/>
    <property type="match status" value="1"/>
</dbReference>
<dbReference type="GO" id="GO:0005988">
    <property type="term" value="P:lactose metabolic process"/>
    <property type="evidence" value="ECO:0007669"/>
    <property type="project" value="UniProtKB-KW"/>
</dbReference>
<evidence type="ECO:0000256" key="9">
    <source>
        <dbReference type="ARBA" id="ARBA00022842"/>
    </source>
</evidence>
<comment type="similarity">
    <text evidence="12">Belongs to the carbohydrate kinase PfkB family. Ribokinase subfamily.</text>
</comment>
<comment type="activity regulation">
    <text evidence="12">Activated by a monovalent cation that binds near, but not in, the active site. The most likely occupant of the site in vivo is potassium. Ion binding induces a conformational change that may alter substrate affinity.</text>
</comment>
<feature type="binding site" evidence="12">
    <location>
        <begin position="273"/>
        <end position="274"/>
    </location>
    <ligand>
        <name>ATP</name>
        <dbReference type="ChEBI" id="CHEBI:30616"/>
    </ligand>
</feature>
<dbReference type="GO" id="GO:0005524">
    <property type="term" value="F:ATP binding"/>
    <property type="evidence" value="ECO:0007669"/>
    <property type="project" value="UniProtKB-UniRule"/>
</dbReference>
<feature type="binding site" evidence="12">
    <location>
        <position position="206"/>
    </location>
    <ligand>
        <name>ATP</name>
        <dbReference type="ChEBI" id="CHEBI:30616"/>
    </ligand>
</feature>
<protein>
    <recommendedName>
        <fullName evidence="3 12">Ribokinase</fullName>
        <shortName evidence="12">RK</shortName>
        <ecNumber evidence="2 12">2.7.1.15</ecNumber>
    </recommendedName>
</protein>
<keyword evidence="7 12" id="KW-0418">Kinase</keyword>
<dbReference type="InterPro" id="IPR029056">
    <property type="entry name" value="Ribokinase-like"/>
</dbReference>
<feature type="binding site" evidence="12">
    <location>
        <begin position="61"/>
        <end position="65"/>
    </location>
    <ligand>
        <name>substrate</name>
    </ligand>
</feature>
<comment type="cofactor">
    <cofactor evidence="12">
        <name>Mg(2+)</name>
        <dbReference type="ChEBI" id="CHEBI:18420"/>
    </cofactor>
    <text evidence="12">Requires a divalent cation, most likely magnesium in vivo, as an electrophilic catalyst to aid phosphoryl group transfer. It is the chelate of the metal and the nucleotide that is the actual substrate.</text>
</comment>
<evidence type="ECO:0000256" key="5">
    <source>
        <dbReference type="ARBA" id="ARBA00022723"/>
    </source>
</evidence>
<feature type="binding site" evidence="12">
    <location>
        <position position="270"/>
    </location>
    <ligand>
        <name>K(+)</name>
        <dbReference type="ChEBI" id="CHEBI:29103"/>
    </ligand>
</feature>
<sequence length="329" mass="36184">MQSHYFKINKYRKMIERARRIFLGKILVVGSINMDVIISLNTVPKAGESILCKEVSYACGGKGANQAGAIARLGFETVIFGAVGNDQYGEILLDNLKDNKIDMSRVEKIGDQTGVAYILLEESGENRIVVSLGANEKIKPKDIDLYVKPLLDEVDMVMLQLEIPLDCVEHIINLAKVQGVRTFVDAGPVRNCRIESLKNAWCVSPNETELGALFNREIKTETEMIKAAEQLINIGVECVLIKLGAKGCFYISREERIRKESYKVKVIDTTAAGDSFSAGFVGAVTDNKTIEEALVYASKCGAIAVTKKGASDSLPTKEAVESFEKLYML</sequence>
<keyword evidence="4 12" id="KW-0808">Transferase</keyword>
<accession>A0A371JDS1</accession>
<keyword evidence="5 12" id="KW-0479">Metal-binding</keyword>
<dbReference type="GO" id="GO:0019303">
    <property type="term" value="P:D-ribose catabolic process"/>
    <property type="evidence" value="ECO:0007669"/>
    <property type="project" value="UniProtKB-UniRule"/>
</dbReference>
<evidence type="ECO:0000256" key="2">
    <source>
        <dbReference type="ARBA" id="ARBA00012035"/>
    </source>
</evidence>
<keyword evidence="13" id="KW-0423">Lactose metabolism</keyword>
<evidence type="ECO:0000256" key="11">
    <source>
        <dbReference type="ARBA" id="ARBA00023277"/>
    </source>
</evidence>
<evidence type="ECO:0000256" key="8">
    <source>
        <dbReference type="ARBA" id="ARBA00022840"/>
    </source>
</evidence>
<evidence type="ECO:0000313" key="17">
    <source>
        <dbReference type="Proteomes" id="UP000216411"/>
    </source>
</evidence>
<dbReference type="OrthoDB" id="9775849at2"/>
<dbReference type="GO" id="GO:0004747">
    <property type="term" value="F:ribokinase activity"/>
    <property type="evidence" value="ECO:0007669"/>
    <property type="project" value="UniProtKB-UniRule"/>
</dbReference>
<dbReference type="PRINTS" id="PR00990">
    <property type="entry name" value="RIBOKINASE"/>
</dbReference>
<proteinExistence type="inferred from homology"/>
<evidence type="ECO:0000256" key="3">
    <source>
        <dbReference type="ARBA" id="ARBA00016943"/>
    </source>
</evidence>
<dbReference type="InterPro" id="IPR011611">
    <property type="entry name" value="PfkB_dom"/>
</dbReference>
<dbReference type="EMBL" id="NOKA02000027">
    <property type="protein sequence ID" value="RDY30838.1"/>
    <property type="molecule type" value="Genomic_DNA"/>
</dbReference>
<dbReference type="GO" id="GO:0046872">
    <property type="term" value="F:metal ion binding"/>
    <property type="evidence" value="ECO:0007669"/>
    <property type="project" value="UniProtKB-KW"/>
</dbReference>
<comment type="pathway">
    <text evidence="13">Carbohydrate metabolism; D-tagatose 6-phosphate degradation; D-glyceraldehyde 3-phosphate and glycerone phosphate from D-tagatose 6-phosphate: step 1/2.</text>
</comment>
<keyword evidence="10 12" id="KW-0630">Potassium</keyword>
<feature type="binding site" evidence="12">
    <location>
        <position position="304"/>
    </location>
    <ligand>
        <name>K(+)</name>
        <dbReference type="ChEBI" id="CHEBI:29103"/>
    </ligand>
</feature>
<dbReference type="PIRSF" id="PIRSF000535">
    <property type="entry name" value="1PFK/6PFK/LacC"/>
    <property type="match status" value="1"/>
</dbReference>
<dbReference type="PROSITE" id="PS00583">
    <property type="entry name" value="PFKB_KINASES_1"/>
    <property type="match status" value="1"/>
</dbReference>
<feature type="active site" description="Proton acceptor" evidence="12">
    <location>
        <position position="274"/>
    </location>
</feature>
<dbReference type="PANTHER" id="PTHR10584:SF166">
    <property type="entry name" value="RIBOKINASE"/>
    <property type="match status" value="1"/>
</dbReference>
<dbReference type="InterPro" id="IPR011877">
    <property type="entry name" value="Ribokinase"/>
</dbReference>
<dbReference type="GO" id="GO:2001059">
    <property type="term" value="P:D-tagatose 6-phosphate catabolic process"/>
    <property type="evidence" value="ECO:0007669"/>
    <property type="project" value="UniProtKB-UniPathway"/>
</dbReference>
<dbReference type="InterPro" id="IPR002139">
    <property type="entry name" value="Ribo/fructo_kinase"/>
</dbReference>
<comment type="catalytic activity">
    <reaction evidence="13">
        <text>D-tagatofuranose 6-phosphate + ATP = D-tagatofuranose 1,6-bisphosphate + ADP + H(+)</text>
        <dbReference type="Rhea" id="RHEA:12420"/>
        <dbReference type="ChEBI" id="CHEBI:15378"/>
        <dbReference type="ChEBI" id="CHEBI:30616"/>
        <dbReference type="ChEBI" id="CHEBI:58694"/>
        <dbReference type="ChEBI" id="CHEBI:58695"/>
        <dbReference type="ChEBI" id="CHEBI:456216"/>
        <dbReference type="EC" id="2.7.1.144"/>
    </reaction>
</comment>
<evidence type="ECO:0000313" key="16">
    <source>
        <dbReference type="EMBL" id="RDY30838.1"/>
    </source>
</evidence>
<keyword evidence="6 12" id="KW-0547">Nucleotide-binding</keyword>
<evidence type="ECO:0000256" key="10">
    <source>
        <dbReference type="ARBA" id="ARBA00022958"/>
    </source>
</evidence>
<keyword evidence="9 12" id="KW-0460">Magnesium</keyword>
<feature type="binding site" evidence="12">
    <location>
        <begin position="33"/>
        <end position="35"/>
    </location>
    <ligand>
        <name>substrate</name>
    </ligand>
</feature>
<organism evidence="16 17">
    <name type="scientific">Lachnotalea glycerini</name>
    <dbReference type="NCBI Taxonomy" id="1763509"/>
    <lineage>
        <taxon>Bacteria</taxon>
        <taxon>Bacillati</taxon>
        <taxon>Bacillota</taxon>
        <taxon>Clostridia</taxon>
        <taxon>Lachnospirales</taxon>
        <taxon>Lachnospiraceae</taxon>
        <taxon>Lachnotalea</taxon>
    </lineage>
</organism>
<dbReference type="InterPro" id="IPR017583">
    <property type="entry name" value="Tagatose/fructose_Pkinase"/>
</dbReference>
<dbReference type="CDD" id="cd01174">
    <property type="entry name" value="ribokinase"/>
    <property type="match status" value="1"/>
</dbReference>
<dbReference type="UniPathway" id="UPA00704">
    <property type="reaction ID" value="UER00715"/>
</dbReference>
<comment type="subcellular location">
    <subcellularLocation>
        <location evidence="12">Cytoplasm</location>
    </subcellularLocation>
</comment>
<feature type="binding site" evidence="12">
    <location>
        <position position="313"/>
    </location>
    <ligand>
        <name>K(+)</name>
        <dbReference type="ChEBI" id="CHEBI:29103"/>
    </ligand>
</feature>
<keyword evidence="11 12" id="KW-0119">Carbohydrate metabolism</keyword>
<dbReference type="Pfam" id="PF00294">
    <property type="entry name" value="PfkB"/>
    <property type="match status" value="1"/>
</dbReference>
<comment type="subunit">
    <text evidence="12">Homodimer.</text>
</comment>
<feature type="binding site" evidence="12">
    <location>
        <position position="268"/>
    </location>
    <ligand>
        <name>K(+)</name>
        <dbReference type="ChEBI" id="CHEBI:29103"/>
    </ligand>
</feature>
<dbReference type="Proteomes" id="UP000216411">
    <property type="component" value="Unassembled WGS sequence"/>
</dbReference>
<evidence type="ECO:0000256" key="14">
    <source>
        <dbReference type="SAM" id="Phobius"/>
    </source>
</evidence>
<comment type="function">
    <text evidence="12">Catalyzes the phosphorylation of ribose at O-5 in a reaction requiring ATP and magnesium. The resulting D-ribose-5-phosphate can then be used either for sythesis of nucleotides, histidine, and tryptophan, or as a component of the pentose phosphate pathway.</text>
</comment>
<keyword evidence="14" id="KW-1133">Transmembrane helix</keyword>
<gene>
    <name evidence="12" type="primary">rbsK</name>
    <name evidence="16" type="ORF">CG710_012700</name>
</gene>
<dbReference type="PANTHER" id="PTHR10584">
    <property type="entry name" value="SUGAR KINASE"/>
    <property type="match status" value="1"/>
</dbReference>
<feature type="binding site" evidence="12">
    <location>
        <begin position="242"/>
        <end position="247"/>
    </location>
    <ligand>
        <name>ATP</name>
        <dbReference type="ChEBI" id="CHEBI:30616"/>
    </ligand>
</feature>
<comment type="similarity">
    <text evidence="13">Belongs to the carbohydrate kinase PfkB family. LacC subfamily.</text>
</comment>
<dbReference type="Gene3D" id="3.40.1190.20">
    <property type="match status" value="1"/>
</dbReference>
<feature type="domain" description="Carbohydrate kinase PfkB" evidence="15">
    <location>
        <begin position="25"/>
        <end position="316"/>
    </location>
</feature>
<evidence type="ECO:0000259" key="15">
    <source>
        <dbReference type="Pfam" id="PF00294"/>
    </source>
</evidence>
<name>A0A371JDS1_9FIRM</name>
<evidence type="ECO:0000256" key="1">
    <source>
        <dbReference type="ARBA" id="ARBA00005380"/>
    </source>
</evidence>
<dbReference type="PROSITE" id="PS00584">
    <property type="entry name" value="PFKB_KINASES_2"/>
    <property type="match status" value="1"/>
</dbReference>
<dbReference type="HAMAP" id="MF_01987">
    <property type="entry name" value="Ribokinase"/>
    <property type="match status" value="1"/>
</dbReference>
<evidence type="ECO:0000256" key="7">
    <source>
        <dbReference type="ARBA" id="ARBA00022777"/>
    </source>
</evidence>
<feature type="binding site" evidence="12">
    <location>
        <position position="162"/>
    </location>
    <ligand>
        <name>substrate</name>
    </ligand>
</feature>
<dbReference type="UniPathway" id="UPA00916">
    <property type="reaction ID" value="UER00889"/>
</dbReference>
<feature type="transmembrane region" description="Helical" evidence="14">
    <location>
        <begin position="21"/>
        <end position="40"/>
    </location>
</feature>
<keyword evidence="8 12" id="KW-0067">ATP-binding</keyword>
<feature type="binding site" evidence="12">
    <location>
        <position position="274"/>
    </location>
    <ligand>
        <name>substrate</name>
    </ligand>
</feature>
<comment type="similarity">
    <text evidence="1">Belongs to the carbohydrate kinase pfkB family.</text>
</comment>
<dbReference type="AlphaFoldDB" id="A0A371JDS1"/>
<comment type="caution">
    <text evidence="12">Lacks conserved residue(s) required for the propagation of feature annotation.</text>
</comment>
<feature type="binding site" evidence="12">
    <location>
        <position position="307"/>
    </location>
    <ligand>
        <name>K(+)</name>
        <dbReference type="ChEBI" id="CHEBI:29103"/>
    </ligand>
</feature>
<feature type="binding site" evidence="12">
    <location>
        <position position="309"/>
    </location>
    <ligand>
        <name>K(+)</name>
        <dbReference type="ChEBI" id="CHEBI:29103"/>
    </ligand>
</feature>
<evidence type="ECO:0000256" key="6">
    <source>
        <dbReference type="ARBA" id="ARBA00022741"/>
    </source>
</evidence>
<keyword evidence="17" id="KW-1185">Reference proteome</keyword>
<evidence type="ECO:0000256" key="12">
    <source>
        <dbReference type="HAMAP-Rule" id="MF_01987"/>
    </source>
</evidence>
<evidence type="ECO:0000256" key="13">
    <source>
        <dbReference type="PIRNR" id="PIRNR000535"/>
    </source>
</evidence>
<dbReference type="InterPro" id="IPR002173">
    <property type="entry name" value="Carboh/pur_kinase_PfkB_CS"/>
</dbReference>